<dbReference type="EMBL" id="LT578453">
    <property type="protein sequence ID" value="SBO46654.1"/>
    <property type="molecule type" value="Genomic_DNA"/>
</dbReference>
<protein>
    <submittedName>
        <fullName evidence="1">Uncharacterized protein</fullName>
    </submittedName>
</protein>
<proteinExistence type="predicted"/>
<name>A0A2N8U3S5_MYCBV</name>
<organism evidence="1 2">
    <name type="scientific">Mycoplasmopsis bovis</name>
    <name type="common">Mycoplasma bovis</name>
    <dbReference type="NCBI Taxonomy" id="28903"/>
    <lineage>
        <taxon>Bacteria</taxon>
        <taxon>Bacillati</taxon>
        <taxon>Mycoplasmatota</taxon>
        <taxon>Mycoplasmoidales</taxon>
        <taxon>Metamycoplasmataceae</taxon>
        <taxon>Mycoplasmopsis</taxon>
    </lineage>
</organism>
<evidence type="ECO:0000313" key="2">
    <source>
        <dbReference type="Proteomes" id="UP000233776"/>
    </source>
</evidence>
<dbReference type="AlphaFoldDB" id="A0A2N8U3S5"/>
<evidence type="ECO:0000313" key="1">
    <source>
        <dbReference type="EMBL" id="SBO46654.1"/>
    </source>
</evidence>
<sequence>MLDENLTKPNVIIPKIGITATKTWNTFDSTKFCAIDAIPRASAAHNNPAAKNDRVESNAFVNVKGIISWLIKNIALISAIEITRPIMLAKTLLKNICLLLIGFEYKRYSMPSFLYR</sequence>
<dbReference type="Proteomes" id="UP000233776">
    <property type="component" value="Chromosome I"/>
</dbReference>
<gene>
    <name evidence="1" type="ORF">MBOVJF4278_00900</name>
</gene>
<reference evidence="1 2" key="1">
    <citation type="submission" date="2016-06" db="EMBL/GenBank/DDBJ databases">
        <authorList>
            <person name="Kjaerup R.B."/>
            <person name="Dalgaard T.S."/>
            <person name="Juul-Madsen H.R."/>
        </authorList>
    </citation>
    <scope>NUCLEOTIDE SEQUENCE [LARGE SCALE GENOMIC DNA]</scope>
    <source>
        <strain evidence="1">JF4278</strain>
    </source>
</reference>
<accession>A0A2N8U3S5</accession>